<sequence>MSGNHAAAPTQATQAAYDRKVEGLPANWDGKDWRTYKWRMLEVFENLDYLEIVNGAFDMTKLNTDEDKHVYKRIQIRIKRIIGQSLPAERLHEVGYLATGMEMWSALCEVYEKKNQAGARAMVKPRLLKELSTLKYKEGGGVSLYLAKMFMLKKELTDYDHDVQDIDMINLMLGSHAYSQLRHVVRATTTVTPKAVSALICEEILREEARGQSRHDRQDKRNAKKKGKGPNSEQACDGRKKNPIKNGKVFIDEVLYKPTAEHGLLSPGLAQ</sequence>
<keyword evidence="3" id="KW-1185">Reference proteome</keyword>
<evidence type="ECO:0000313" key="2">
    <source>
        <dbReference type="EMBL" id="KAJ0392156.1"/>
    </source>
</evidence>
<name>A0AAD5Q5I5_PYTIN</name>
<dbReference type="AlphaFoldDB" id="A0AAD5Q5I5"/>
<reference evidence="2" key="1">
    <citation type="submission" date="2021-12" db="EMBL/GenBank/DDBJ databases">
        <title>Prjna785345.</title>
        <authorList>
            <person name="Rujirawat T."/>
            <person name="Krajaejun T."/>
        </authorList>
    </citation>
    <scope>NUCLEOTIDE SEQUENCE</scope>
    <source>
        <strain evidence="2">Pi057C3</strain>
    </source>
</reference>
<gene>
    <name evidence="2" type="ORF">P43SY_010888</name>
</gene>
<dbReference type="Proteomes" id="UP001209570">
    <property type="component" value="Unassembled WGS sequence"/>
</dbReference>
<organism evidence="2 3">
    <name type="scientific">Pythium insidiosum</name>
    <name type="common">Pythiosis disease agent</name>
    <dbReference type="NCBI Taxonomy" id="114742"/>
    <lineage>
        <taxon>Eukaryota</taxon>
        <taxon>Sar</taxon>
        <taxon>Stramenopiles</taxon>
        <taxon>Oomycota</taxon>
        <taxon>Peronosporomycetes</taxon>
        <taxon>Pythiales</taxon>
        <taxon>Pythiaceae</taxon>
        <taxon>Pythium</taxon>
    </lineage>
</organism>
<evidence type="ECO:0000256" key="1">
    <source>
        <dbReference type="SAM" id="MobiDB-lite"/>
    </source>
</evidence>
<feature type="compositionally biased region" description="Basic and acidic residues" evidence="1">
    <location>
        <begin position="209"/>
        <end position="221"/>
    </location>
</feature>
<feature type="region of interest" description="Disordered" evidence="1">
    <location>
        <begin position="209"/>
        <end position="244"/>
    </location>
</feature>
<protein>
    <submittedName>
        <fullName evidence="2">Uncharacterized protein</fullName>
    </submittedName>
</protein>
<evidence type="ECO:0000313" key="3">
    <source>
        <dbReference type="Proteomes" id="UP001209570"/>
    </source>
</evidence>
<proteinExistence type="predicted"/>
<accession>A0AAD5Q5I5</accession>
<dbReference type="EMBL" id="JAKCXM010000704">
    <property type="protein sequence ID" value="KAJ0392156.1"/>
    <property type="molecule type" value="Genomic_DNA"/>
</dbReference>
<comment type="caution">
    <text evidence="2">The sequence shown here is derived from an EMBL/GenBank/DDBJ whole genome shotgun (WGS) entry which is preliminary data.</text>
</comment>
<dbReference type="Pfam" id="PF14223">
    <property type="entry name" value="Retrotran_gag_2"/>
    <property type="match status" value="1"/>
</dbReference>